<sequence length="152" mass="16991">MKGRLAEMQHRFLWELAPSPRELSRPDPGGYLRRVMDLEPCRPRFSWQHHREQVPEDLCAAKTSLFCLRASTWGVRPVGQCAKYTNGKAPRPGSFRTGGRVEGQASRADVPGPGLVPLLSLCPALCREPVGAKVSLLFDRLNQMKAVHLQHP</sequence>
<proteinExistence type="predicted"/>
<keyword evidence="2" id="KW-1185">Reference proteome</keyword>
<organism evidence="1 2">
    <name type="scientific">Rangifer tarandus platyrhynchus</name>
    <name type="common">Svalbard reindeer</name>
    <dbReference type="NCBI Taxonomy" id="3082113"/>
    <lineage>
        <taxon>Eukaryota</taxon>
        <taxon>Metazoa</taxon>
        <taxon>Chordata</taxon>
        <taxon>Craniata</taxon>
        <taxon>Vertebrata</taxon>
        <taxon>Euteleostomi</taxon>
        <taxon>Mammalia</taxon>
        <taxon>Eutheria</taxon>
        <taxon>Laurasiatheria</taxon>
        <taxon>Artiodactyla</taxon>
        <taxon>Ruminantia</taxon>
        <taxon>Pecora</taxon>
        <taxon>Cervidae</taxon>
        <taxon>Odocoileinae</taxon>
        <taxon>Rangifer</taxon>
    </lineage>
</organism>
<accession>A0ABN8ZDI3</accession>
<evidence type="ECO:0000313" key="2">
    <source>
        <dbReference type="Proteomes" id="UP001176941"/>
    </source>
</evidence>
<protein>
    <submittedName>
        <fullName evidence="1">Uncharacterized protein</fullName>
    </submittedName>
</protein>
<dbReference type="EMBL" id="OX459967">
    <property type="protein sequence ID" value="CAI9171553.1"/>
    <property type="molecule type" value="Genomic_DNA"/>
</dbReference>
<name>A0ABN8ZDI3_RANTA</name>
<gene>
    <name evidence="1" type="ORF">MRATA1EN1_LOCUS20515</name>
</gene>
<reference evidence="1" key="1">
    <citation type="submission" date="2023-04" db="EMBL/GenBank/DDBJ databases">
        <authorList>
            <consortium name="ELIXIR-Norway"/>
        </authorList>
    </citation>
    <scope>NUCLEOTIDE SEQUENCE [LARGE SCALE GENOMIC DNA]</scope>
</reference>
<dbReference type="Proteomes" id="UP001176941">
    <property type="component" value="Chromosome 31"/>
</dbReference>
<evidence type="ECO:0000313" key="1">
    <source>
        <dbReference type="EMBL" id="CAI9171553.1"/>
    </source>
</evidence>